<reference evidence="1" key="1">
    <citation type="submission" date="2022-09" db="EMBL/GenBank/DDBJ databases">
        <title>Fusarium specimens isolated from Avocado Roots.</title>
        <authorList>
            <person name="Stajich J."/>
            <person name="Roper C."/>
            <person name="Heimlech-Rivalta G."/>
        </authorList>
    </citation>
    <scope>NUCLEOTIDE SEQUENCE</scope>
    <source>
        <strain evidence="1">CF00095</strain>
    </source>
</reference>
<accession>A0ABQ8QX65</accession>
<comment type="caution">
    <text evidence="1">The sequence shown here is derived from an EMBL/GenBank/DDBJ whole genome shotgun (WGS) entry which is preliminary data.</text>
</comment>
<dbReference type="Proteomes" id="UP001152024">
    <property type="component" value="Unassembled WGS sequence"/>
</dbReference>
<keyword evidence="2" id="KW-1185">Reference proteome</keyword>
<proteinExistence type="predicted"/>
<dbReference type="EMBL" id="JAOQBH010000030">
    <property type="protein sequence ID" value="KAJ4113261.1"/>
    <property type="molecule type" value="Genomic_DNA"/>
</dbReference>
<name>A0ABQ8QX65_FUSEQ</name>
<evidence type="ECO:0000313" key="1">
    <source>
        <dbReference type="EMBL" id="KAJ4113261.1"/>
    </source>
</evidence>
<protein>
    <submittedName>
        <fullName evidence="1">Uncharacterized protein</fullName>
    </submittedName>
</protein>
<evidence type="ECO:0000313" key="2">
    <source>
        <dbReference type="Proteomes" id="UP001152024"/>
    </source>
</evidence>
<organism evidence="1 2">
    <name type="scientific">Fusarium equiseti</name>
    <name type="common">Fusarium scirpi</name>
    <dbReference type="NCBI Taxonomy" id="61235"/>
    <lineage>
        <taxon>Eukaryota</taxon>
        <taxon>Fungi</taxon>
        <taxon>Dikarya</taxon>
        <taxon>Ascomycota</taxon>
        <taxon>Pezizomycotina</taxon>
        <taxon>Sordariomycetes</taxon>
        <taxon>Hypocreomycetidae</taxon>
        <taxon>Hypocreales</taxon>
        <taxon>Nectriaceae</taxon>
        <taxon>Fusarium</taxon>
        <taxon>Fusarium incarnatum-equiseti species complex</taxon>
    </lineage>
</organism>
<sequence length="147" mass="17467">MAIAWNSNSTWLRTIKFVSSDARCEVFESVRRGEKDYIHNFAGHLRWLRESMMKRSSTNYCSVETVESEEGLSLRLWDEDPSEKFVFEVYGEFYDAEVESLTKGQITWSERENAEKEWKKHEAQLEIDEMCEIYSKAALKRTRRRSC</sequence>
<gene>
    <name evidence="1" type="ORF">NW768_011540</name>
</gene>